<keyword evidence="7" id="KW-1185">Reference proteome</keyword>
<evidence type="ECO:0000256" key="1">
    <source>
        <dbReference type="ARBA" id="ARBA00023015"/>
    </source>
</evidence>
<evidence type="ECO:0000259" key="5">
    <source>
        <dbReference type="PROSITE" id="PS50977"/>
    </source>
</evidence>
<dbReference type="AlphaFoldDB" id="A0A2W7DUN7"/>
<feature type="DNA-binding region" description="H-T-H motif" evidence="4">
    <location>
        <begin position="51"/>
        <end position="70"/>
    </location>
</feature>
<dbReference type="Gene3D" id="1.10.357.10">
    <property type="entry name" value="Tetracycline Repressor, domain 2"/>
    <property type="match status" value="1"/>
</dbReference>
<name>A0A2W7DUN7_9HYPH</name>
<dbReference type="EMBL" id="MZXV01000062">
    <property type="protein sequence ID" value="PZV34916.1"/>
    <property type="molecule type" value="Genomic_DNA"/>
</dbReference>
<gene>
    <name evidence="6" type="ORF">B5V02_27820</name>
</gene>
<evidence type="ECO:0000313" key="7">
    <source>
        <dbReference type="Proteomes" id="UP000248616"/>
    </source>
</evidence>
<dbReference type="PANTHER" id="PTHR30055">
    <property type="entry name" value="HTH-TYPE TRANSCRIPTIONAL REGULATOR RUTR"/>
    <property type="match status" value="1"/>
</dbReference>
<dbReference type="Pfam" id="PF00440">
    <property type="entry name" value="TetR_N"/>
    <property type="match status" value="1"/>
</dbReference>
<proteinExistence type="predicted"/>
<comment type="caution">
    <text evidence="6">The sequence shown here is derived from an EMBL/GenBank/DDBJ whole genome shotgun (WGS) entry which is preliminary data.</text>
</comment>
<protein>
    <recommendedName>
        <fullName evidence="5">HTH tetR-type domain-containing protein</fullName>
    </recommendedName>
</protein>
<organism evidence="6 7">
    <name type="scientific">Mesorhizobium kowhaii</name>
    <dbReference type="NCBI Taxonomy" id="1300272"/>
    <lineage>
        <taxon>Bacteria</taxon>
        <taxon>Pseudomonadati</taxon>
        <taxon>Pseudomonadota</taxon>
        <taxon>Alphaproteobacteria</taxon>
        <taxon>Hyphomicrobiales</taxon>
        <taxon>Phyllobacteriaceae</taxon>
        <taxon>Mesorhizobium</taxon>
    </lineage>
</organism>
<dbReference type="InterPro" id="IPR001647">
    <property type="entry name" value="HTH_TetR"/>
</dbReference>
<reference evidence="7" key="1">
    <citation type="submission" date="2017-03" db="EMBL/GenBank/DDBJ databases">
        <authorList>
            <person name="Safronova V.I."/>
            <person name="Sazanova A.L."/>
            <person name="Chirak E.R."/>
        </authorList>
    </citation>
    <scope>NUCLEOTIDE SEQUENCE [LARGE SCALE GENOMIC DNA]</scope>
    <source>
        <strain evidence="7">Ach-343</strain>
    </source>
</reference>
<keyword evidence="3" id="KW-0804">Transcription</keyword>
<dbReference type="OrthoDB" id="7501070at2"/>
<dbReference type="SUPFAM" id="SSF46689">
    <property type="entry name" value="Homeodomain-like"/>
    <property type="match status" value="1"/>
</dbReference>
<evidence type="ECO:0000256" key="3">
    <source>
        <dbReference type="ARBA" id="ARBA00023163"/>
    </source>
</evidence>
<accession>A0A2W7DUN7</accession>
<dbReference type="GO" id="GO:0003700">
    <property type="term" value="F:DNA-binding transcription factor activity"/>
    <property type="evidence" value="ECO:0007669"/>
    <property type="project" value="TreeGrafter"/>
</dbReference>
<dbReference type="InterPro" id="IPR050109">
    <property type="entry name" value="HTH-type_TetR-like_transc_reg"/>
</dbReference>
<dbReference type="PROSITE" id="PS50977">
    <property type="entry name" value="HTH_TETR_2"/>
    <property type="match status" value="1"/>
</dbReference>
<feature type="domain" description="HTH tetR-type" evidence="5">
    <location>
        <begin position="28"/>
        <end position="88"/>
    </location>
</feature>
<dbReference type="Proteomes" id="UP000248616">
    <property type="component" value="Unassembled WGS sequence"/>
</dbReference>
<dbReference type="InterPro" id="IPR009057">
    <property type="entry name" value="Homeodomain-like_sf"/>
</dbReference>
<dbReference type="GO" id="GO:0000976">
    <property type="term" value="F:transcription cis-regulatory region binding"/>
    <property type="evidence" value="ECO:0007669"/>
    <property type="project" value="TreeGrafter"/>
</dbReference>
<sequence length="220" mass="24394">MRAARVNRERPYLQGITGVHPSKQPRSLAKRNALVAAGLRLLRTKSFDEMTIGHIAEEAGCSVGTFYARFEDKEAFLILLQEYLFSAQVEDARQKFLPEAWQQIEAEDAIEAIVRFVIETFRGDAEGVLRAALVHSAAKPEIWEPARRTGRELVDIIVSLLSPKLGGGADEQIRLSLQMLYGALINMILHEPGPLKLNDSGSHSSLVGVVKAILLYRHPA</sequence>
<evidence type="ECO:0000313" key="6">
    <source>
        <dbReference type="EMBL" id="PZV34916.1"/>
    </source>
</evidence>
<evidence type="ECO:0000256" key="2">
    <source>
        <dbReference type="ARBA" id="ARBA00023125"/>
    </source>
</evidence>
<keyword evidence="1" id="KW-0805">Transcription regulation</keyword>
<dbReference type="RefSeq" id="WP_111547299.1">
    <property type="nucleotide sequence ID" value="NZ_MZXV01000062.1"/>
</dbReference>
<dbReference type="PANTHER" id="PTHR30055:SF234">
    <property type="entry name" value="HTH-TYPE TRANSCRIPTIONAL REGULATOR BETI"/>
    <property type="match status" value="1"/>
</dbReference>
<evidence type="ECO:0000256" key="4">
    <source>
        <dbReference type="PROSITE-ProRule" id="PRU00335"/>
    </source>
</evidence>
<keyword evidence="2 4" id="KW-0238">DNA-binding</keyword>